<accession>A0ABV7DY71</accession>
<dbReference type="EC" id="2.1.1.-" evidence="2"/>
<dbReference type="Pfam" id="PF13649">
    <property type="entry name" value="Methyltransf_25"/>
    <property type="match status" value="1"/>
</dbReference>
<sequence>MNHMLTDTAHLYWNTEWQKADGTSPWALPEPWAIDHSNTLLPGSRILDLGAGIGRHALAFAQAGHQVTALDASEAATAAVAAAAFARGLAIDAVRAPMTDLPFETASFDHVLAWNVIYHGDESVVRRALAEVARVTRPGGTFMATMLSARRLPVEQAKAKGREISRNTWVFEGEGDKIHPHYFCAAPDLLSLMWGFEILTLFDRPHERPGSWHWHLLAERLG</sequence>
<gene>
    <name evidence="2" type="ORF">ACFOD6_18760</name>
</gene>
<dbReference type="EMBL" id="JBHRSM010000048">
    <property type="protein sequence ID" value="MFC3088083.1"/>
    <property type="molecule type" value="Genomic_DNA"/>
</dbReference>
<keyword evidence="3" id="KW-1185">Reference proteome</keyword>
<reference evidence="3" key="1">
    <citation type="journal article" date="2019" name="Int. J. Syst. Evol. Microbiol.">
        <title>The Global Catalogue of Microorganisms (GCM) 10K type strain sequencing project: providing services to taxonomists for standard genome sequencing and annotation.</title>
        <authorList>
            <consortium name="The Broad Institute Genomics Platform"/>
            <consortium name="The Broad Institute Genome Sequencing Center for Infectious Disease"/>
            <person name="Wu L."/>
            <person name="Ma J."/>
        </authorList>
    </citation>
    <scope>NUCLEOTIDE SEQUENCE [LARGE SCALE GENOMIC DNA]</scope>
    <source>
        <strain evidence="3">KCTC 62102</strain>
    </source>
</reference>
<evidence type="ECO:0000313" key="3">
    <source>
        <dbReference type="Proteomes" id="UP001595445"/>
    </source>
</evidence>
<dbReference type="InterPro" id="IPR029063">
    <property type="entry name" value="SAM-dependent_MTases_sf"/>
</dbReference>
<feature type="domain" description="Methyltransferase" evidence="1">
    <location>
        <begin position="46"/>
        <end position="140"/>
    </location>
</feature>
<dbReference type="Gene3D" id="3.40.50.150">
    <property type="entry name" value="Vaccinia Virus protein VP39"/>
    <property type="match status" value="1"/>
</dbReference>
<proteinExistence type="predicted"/>
<dbReference type="GO" id="GO:0008168">
    <property type="term" value="F:methyltransferase activity"/>
    <property type="evidence" value="ECO:0007669"/>
    <property type="project" value="UniProtKB-KW"/>
</dbReference>
<dbReference type="SUPFAM" id="SSF53335">
    <property type="entry name" value="S-adenosyl-L-methionine-dependent methyltransferases"/>
    <property type="match status" value="1"/>
</dbReference>
<dbReference type="GO" id="GO:0032259">
    <property type="term" value="P:methylation"/>
    <property type="evidence" value="ECO:0007669"/>
    <property type="project" value="UniProtKB-KW"/>
</dbReference>
<dbReference type="CDD" id="cd02440">
    <property type="entry name" value="AdoMet_MTases"/>
    <property type="match status" value="1"/>
</dbReference>
<dbReference type="InterPro" id="IPR041698">
    <property type="entry name" value="Methyltransf_25"/>
</dbReference>
<organism evidence="2 3">
    <name type="scientific">Tabrizicola soli</name>
    <dbReference type="NCBI Taxonomy" id="2185115"/>
    <lineage>
        <taxon>Bacteria</taxon>
        <taxon>Pseudomonadati</taxon>
        <taxon>Pseudomonadota</taxon>
        <taxon>Alphaproteobacteria</taxon>
        <taxon>Rhodobacterales</taxon>
        <taxon>Paracoccaceae</taxon>
        <taxon>Tabrizicola</taxon>
    </lineage>
</organism>
<name>A0ABV7DY71_9RHOB</name>
<dbReference type="PANTHER" id="PTHR43464">
    <property type="entry name" value="METHYLTRANSFERASE"/>
    <property type="match status" value="1"/>
</dbReference>
<dbReference type="Proteomes" id="UP001595445">
    <property type="component" value="Unassembled WGS sequence"/>
</dbReference>
<comment type="caution">
    <text evidence="2">The sequence shown here is derived from an EMBL/GenBank/DDBJ whole genome shotgun (WGS) entry which is preliminary data.</text>
</comment>
<evidence type="ECO:0000259" key="1">
    <source>
        <dbReference type="Pfam" id="PF13649"/>
    </source>
</evidence>
<keyword evidence="2" id="KW-0808">Transferase</keyword>
<dbReference type="RefSeq" id="WP_242070339.1">
    <property type="nucleotide sequence ID" value="NZ_JAEACP010000031.1"/>
</dbReference>
<protein>
    <submittedName>
        <fullName evidence="2">Class I SAM-dependent methyltransferase</fullName>
        <ecNumber evidence="2">2.1.1.-</ecNumber>
    </submittedName>
</protein>
<evidence type="ECO:0000313" key="2">
    <source>
        <dbReference type="EMBL" id="MFC3088083.1"/>
    </source>
</evidence>
<keyword evidence="2" id="KW-0489">Methyltransferase</keyword>